<evidence type="ECO:0000313" key="16">
    <source>
        <dbReference type="Proteomes" id="UP000315303"/>
    </source>
</evidence>
<evidence type="ECO:0000256" key="10">
    <source>
        <dbReference type="ARBA" id="ARBA00023004"/>
    </source>
</evidence>
<dbReference type="GO" id="GO:0022904">
    <property type="term" value="P:respiratory electron transport chain"/>
    <property type="evidence" value="ECO:0007669"/>
    <property type="project" value="InterPro"/>
</dbReference>
<keyword evidence="8" id="KW-0249">Electron transport</keyword>
<keyword evidence="6 13" id="KW-0812">Transmembrane</keyword>
<evidence type="ECO:0000256" key="7">
    <source>
        <dbReference type="ARBA" id="ARBA00022723"/>
    </source>
</evidence>
<dbReference type="GO" id="GO:0046872">
    <property type="term" value="F:metal ion binding"/>
    <property type="evidence" value="ECO:0007669"/>
    <property type="project" value="UniProtKB-KW"/>
</dbReference>
<proteinExistence type="inferred from homology"/>
<comment type="subcellular location">
    <subcellularLocation>
        <location evidence="2">Cell membrane</location>
        <topology evidence="2">Multi-pass membrane protein</topology>
    </subcellularLocation>
</comment>
<dbReference type="Pfam" id="PF01292">
    <property type="entry name" value="Ni_hydr_CYTB"/>
    <property type="match status" value="1"/>
</dbReference>
<keyword evidence="4" id="KW-1003">Cell membrane</keyword>
<dbReference type="PANTHER" id="PTHR30529:SF3">
    <property type="entry name" value="CYTOCHROME B561 HOMOLOG 1"/>
    <property type="match status" value="1"/>
</dbReference>
<keyword evidence="3" id="KW-0813">Transport</keyword>
<evidence type="ECO:0000256" key="2">
    <source>
        <dbReference type="ARBA" id="ARBA00004651"/>
    </source>
</evidence>
<dbReference type="Proteomes" id="UP000315303">
    <property type="component" value="Unassembled WGS sequence"/>
</dbReference>
<comment type="caution">
    <text evidence="15">The sequence shown here is derived from an EMBL/GenBank/DDBJ whole genome shotgun (WGS) entry which is preliminary data.</text>
</comment>
<feature type="transmembrane region" description="Helical" evidence="13">
    <location>
        <begin position="92"/>
        <end position="112"/>
    </location>
</feature>
<keyword evidence="10" id="KW-0408">Iron</keyword>
<dbReference type="RefSeq" id="WP_140601619.1">
    <property type="nucleotide sequence ID" value="NZ_SAWY01000005.1"/>
</dbReference>
<dbReference type="InterPro" id="IPR016174">
    <property type="entry name" value="Di-haem_cyt_TM"/>
</dbReference>
<evidence type="ECO:0000256" key="3">
    <source>
        <dbReference type="ARBA" id="ARBA00022448"/>
    </source>
</evidence>
<evidence type="ECO:0000256" key="12">
    <source>
        <dbReference type="ARBA" id="ARBA00037975"/>
    </source>
</evidence>
<keyword evidence="9 13" id="KW-1133">Transmembrane helix</keyword>
<gene>
    <name evidence="15" type="ORF">EPA86_02645</name>
</gene>
<dbReference type="PANTHER" id="PTHR30529">
    <property type="entry name" value="CYTOCHROME B561"/>
    <property type="match status" value="1"/>
</dbReference>
<keyword evidence="16" id="KW-1185">Reference proteome</keyword>
<evidence type="ECO:0000256" key="5">
    <source>
        <dbReference type="ARBA" id="ARBA00022617"/>
    </source>
</evidence>
<evidence type="ECO:0000256" key="1">
    <source>
        <dbReference type="ARBA" id="ARBA00001970"/>
    </source>
</evidence>
<dbReference type="InterPro" id="IPR011577">
    <property type="entry name" value="Cyt_b561_bac/Ni-Hgenase"/>
</dbReference>
<organism evidence="15 16">
    <name type="scientific">Litorilituus lipolyticus</name>
    <dbReference type="NCBI Taxonomy" id="2491017"/>
    <lineage>
        <taxon>Bacteria</taxon>
        <taxon>Pseudomonadati</taxon>
        <taxon>Pseudomonadota</taxon>
        <taxon>Gammaproteobacteria</taxon>
        <taxon>Alteromonadales</taxon>
        <taxon>Colwelliaceae</taxon>
        <taxon>Litorilituus</taxon>
    </lineage>
</organism>
<accession>A0A502L2D4</accession>
<evidence type="ECO:0000256" key="6">
    <source>
        <dbReference type="ARBA" id="ARBA00022692"/>
    </source>
</evidence>
<dbReference type="GO" id="GO:0020037">
    <property type="term" value="F:heme binding"/>
    <property type="evidence" value="ECO:0007669"/>
    <property type="project" value="TreeGrafter"/>
</dbReference>
<dbReference type="GO" id="GO:0009055">
    <property type="term" value="F:electron transfer activity"/>
    <property type="evidence" value="ECO:0007669"/>
    <property type="project" value="InterPro"/>
</dbReference>
<evidence type="ECO:0000313" key="15">
    <source>
        <dbReference type="EMBL" id="TPH18032.1"/>
    </source>
</evidence>
<dbReference type="GO" id="GO:0005886">
    <property type="term" value="C:plasma membrane"/>
    <property type="evidence" value="ECO:0007669"/>
    <property type="project" value="UniProtKB-SubCell"/>
</dbReference>
<dbReference type="SUPFAM" id="SSF81342">
    <property type="entry name" value="Transmembrane di-heme cytochromes"/>
    <property type="match status" value="1"/>
</dbReference>
<protein>
    <submittedName>
        <fullName evidence="15">Cytochrome b</fullName>
    </submittedName>
</protein>
<evidence type="ECO:0000256" key="4">
    <source>
        <dbReference type="ARBA" id="ARBA00022475"/>
    </source>
</evidence>
<reference evidence="15 16" key="1">
    <citation type="submission" date="2019-01" db="EMBL/GenBank/DDBJ databases">
        <title>Litorilituus lipolytica sp. nov., isolated from intertidal sand of the Yellow Sea in China.</title>
        <authorList>
            <person name="Liu A."/>
        </authorList>
    </citation>
    <scope>NUCLEOTIDE SEQUENCE [LARGE SCALE GENOMIC DNA]</scope>
    <source>
        <strain evidence="15 16">RZ04</strain>
    </source>
</reference>
<sequence length="181" mass="20709">MSWKNTEHRYGSLSIKMHWLMVFLMVLVFASIEGRQLFEKGTELRDLFKMWHFMLGLLVLALMTARVYLRFSQVTPKIMPPLTAVQELGAKAAHLMLYVFMIAMPIAGWLILSAEGKPVPFFGLELPPLIDTNKELAESIEELHETVGEIGYYLIGLHAIAALVHHYVQKDDTLLRMLPKK</sequence>
<keyword evidence="11 13" id="KW-0472">Membrane</keyword>
<comment type="similarity">
    <text evidence="12">Belongs to the cytochrome b561 family.</text>
</comment>
<name>A0A502L2D4_9GAMM</name>
<dbReference type="EMBL" id="SAWY01000005">
    <property type="protein sequence ID" value="TPH18032.1"/>
    <property type="molecule type" value="Genomic_DNA"/>
</dbReference>
<feature type="transmembrane region" description="Helical" evidence="13">
    <location>
        <begin position="150"/>
        <end position="168"/>
    </location>
</feature>
<keyword evidence="5" id="KW-0349">Heme</keyword>
<evidence type="ECO:0000259" key="14">
    <source>
        <dbReference type="Pfam" id="PF01292"/>
    </source>
</evidence>
<evidence type="ECO:0000256" key="11">
    <source>
        <dbReference type="ARBA" id="ARBA00023136"/>
    </source>
</evidence>
<feature type="domain" description="Cytochrome b561 bacterial/Ni-hydrogenase" evidence="14">
    <location>
        <begin position="9"/>
        <end position="179"/>
    </location>
</feature>
<evidence type="ECO:0000256" key="8">
    <source>
        <dbReference type="ARBA" id="ARBA00022982"/>
    </source>
</evidence>
<evidence type="ECO:0000256" key="9">
    <source>
        <dbReference type="ARBA" id="ARBA00022989"/>
    </source>
</evidence>
<dbReference type="AlphaFoldDB" id="A0A502L2D4"/>
<evidence type="ECO:0000256" key="13">
    <source>
        <dbReference type="SAM" id="Phobius"/>
    </source>
</evidence>
<comment type="cofactor">
    <cofactor evidence="1">
        <name>heme b</name>
        <dbReference type="ChEBI" id="CHEBI:60344"/>
    </cofactor>
</comment>
<dbReference type="InterPro" id="IPR052168">
    <property type="entry name" value="Cytochrome_b561_oxidase"/>
</dbReference>
<keyword evidence="7" id="KW-0479">Metal-binding</keyword>
<feature type="transmembrane region" description="Helical" evidence="13">
    <location>
        <begin position="50"/>
        <end position="71"/>
    </location>
</feature>
<dbReference type="OrthoDB" id="9793784at2"/>